<dbReference type="InterPro" id="IPR000914">
    <property type="entry name" value="SBP_5_dom"/>
</dbReference>
<keyword evidence="9" id="KW-1185">Reference proteome</keyword>
<dbReference type="PIRSF" id="PIRSF002741">
    <property type="entry name" value="MppA"/>
    <property type="match status" value="1"/>
</dbReference>
<proteinExistence type="inferred from homology"/>
<dbReference type="PROSITE" id="PS51257">
    <property type="entry name" value="PROKAR_LIPOPROTEIN"/>
    <property type="match status" value="1"/>
</dbReference>
<dbReference type="PANTHER" id="PTHR30290">
    <property type="entry name" value="PERIPLASMIC BINDING COMPONENT OF ABC TRANSPORTER"/>
    <property type="match status" value="1"/>
</dbReference>
<feature type="compositionally biased region" description="Low complexity" evidence="5">
    <location>
        <begin position="40"/>
        <end position="73"/>
    </location>
</feature>
<comment type="subcellular location">
    <subcellularLocation>
        <location evidence="1">Cell membrane</location>
        <topology evidence="1">Lipid-anchor</topology>
    </subcellularLocation>
</comment>
<dbReference type="Gene3D" id="3.90.76.10">
    <property type="entry name" value="Dipeptide-binding Protein, Domain 1"/>
    <property type="match status" value="1"/>
</dbReference>
<dbReference type="CDD" id="cd08493">
    <property type="entry name" value="PBP2_DppA_like"/>
    <property type="match status" value="1"/>
</dbReference>
<reference evidence="8 9" key="1">
    <citation type="submission" date="2024-02" db="EMBL/GenBank/DDBJ databases">
        <title>Herpetosiphon gulosus NBRC 112829.</title>
        <authorList>
            <person name="Ichikawa N."/>
            <person name="Katano-Makiyama Y."/>
            <person name="Hidaka K."/>
        </authorList>
    </citation>
    <scope>NUCLEOTIDE SEQUENCE [LARGE SCALE GENOMIC DNA]</scope>
    <source>
        <strain evidence="8 9">NBRC 112829</strain>
    </source>
</reference>
<dbReference type="Pfam" id="PF00496">
    <property type="entry name" value="SBP_bac_5"/>
    <property type="match status" value="1"/>
</dbReference>
<feature type="signal peptide" evidence="6">
    <location>
        <begin position="1"/>
        <end position="25"/>
    </location>
</feature>
<evidence type="ECO:0000313" key="9">
    <source>
        <dbReference type="Proteomes" id="UP001428290"/>
    </source>
</evidence>
<evidence type="ECO:0000313" key="8">
    <source>
        <dbReference type="EMBL" id="GAA5528985.1"/>
    </source>
</evidence>
<name>A0ABP9X3B5_9CHLR</name>
<comment type="similarity">
    <text evidence="2">Belongs to the bacterial solute-binding protein 5 family.</text>
</comment>
<protein>
    <submittedName>
        <fullName evidence="8">Periplasmic dipeptide transport protein</fullName>
    </submittedName>
</protein>
<dbReference type="InterPro" id="IPR039424">
    <property type="entry name" value="SBP_5"/>
</dbReference>
<keyword evidence="3" id="KW-0813">Transport</keyword>
<evidence type="ECO:0000256" key="1">
    <source>
        <dbReference type="ARBA" id="ARBA00004193"/>
    </source>
</evidence>
<dbReference type="EMBL" id="BAABRU010000009">
    <property type="protein sequence ID" value="GAA5528985.1"/>
    <property type="molecule type" value="Genomic_DNA"/>
</dbReference>
<feature type="chain" id="PRO_5045865220" evidence="6">
    <location>
        <begin position="26"/>
        <end position="595"/>
    </location>
</feature>
<evidence type="ECO:0000256" key="2">
    <source>
        <dbReference type="ARBA" id="ARBA00005695"/>
    </source>
</evidence>
<gene>
    <name evidence="8" type="primary">dppA</name>
    <name evidence="8" type="ORF">Hgul01_02788</name>
</gene>
<feature type="region of interest" description="Disordered" evidence="5">
    <location>
        <begin position="34"/>
        <end position="73"/>
    </location>
</feature>
<accession>A0ABP9X3B5</accession>
<evidence type="ECO:0000256" key="3">
    <source>
        <dbReference type="ARBA" id="ARBA00022448"/>
    </source>
</evidence>
<dbReference type="Gene3D" id="3.10.105.10">
    <property type="entry name" value="Dipeptide-binding Protein, Domain 3"/>
    <property type="match status" value="1"/>
</dbReference>
<comment type="caution">
    <text evidence="8">The sequence shown here is derived from an EMBL/GenBank/DDBJ whole genome shotgun (WGS) entry which is preliminary data.</text>
</comment>
<dbReference type="InterPro" id="IPR023765">
    <property type="entry name" value="SBP_5_CS"/>
</dbReference>
<keyword evidence="4 6" id="KW-0732">Signal</keyword>
<evidence type="ECO:0000256" key="6">
    <source>
        <dbReference type="SAM" id="SignalP"/>
    </source>
</evidence>
<evidence type="ECO:0000256" key="5">
    <source>
        <dbReference type="SAM" id="MobiDB-lite"/>
    </source>
</evidence>
<evidence type="ECO:0000259" key="7">
    <source>
        <dbReference type="Pfam" id="PF00496"/>
    </source>
</evidence>
<dbReference type="SUPFAM" id="SSF53850">
    <property type="entry name" value="Periplasmic binding protein-like II"/>
    <property type="match status" value="1"/>
</dbReference>
<dbReference type="Proteomes" id="UP001428290">
    <property type="component" value="Unassembled WGS sequence"/>
</dbReference>
<sequence length="595" mass="63856">MSFRKPGKRSIGWLLLLVLMIPLIAACGETAAPTATVGSTPATGGEPTAAPTTAPTDDTAAATPTEAAAATEEPTMGDADKYLVFGGSGEPDSLDSMDTTTGTALIVTRQIQESLLGFKAGTLEVVPELATKWEPNADATEWTFTLREGVKFSDGTDFNADAVVFNFQRLFVPDFEFGFRAEGKQYNIVPDIFGGYAGDPNSAFKEVVAVDPTTVKFVLTRPVPLLPSYLAASYFGISSPDAVKAAKEKYGSPEVGGVGTGPFKFERWDAGQSITLVRNEDYWGDKAKMPGVVVRFIAEAPQRLAELEAGTIDFTINLSADSRDKIASSADLQVVDLTPFNIAYLSLNMNNKPFDDVRVRQAVAYAINKQEILDASYGGVGSIADDFLPDGLAEYRATDLEPYAYDPEKAKALLAEAGYADGFSTMVLTDGTELPLELWYMPVSRPYYPDAKSVAELYAAQLSDVGIKVELKTEDWGVYLDNWDAGLKNGMVMLGWTGDYGDPNNFLFTHFGPGNADEAGYTNEQVWQLLADAGGASSPAESIRLFQEAGKLINTDLPRIPIVHAPPVLAAKKALQGWVPNPTGGESFAPISITK</sequence>
<dbReference type="InterPro" id="IPR030678">
    <property type="entry name" value="Peptide/Ni-bd"/>
</dbReference>
<dbReference type="Gene3D" id="3.40.190.10">
    <property type="entry name" value="Periplasmic binding protein-like II"/>
    <property type="match status" value="1"/>
</dbReference>
<dbReference type="RefSeq" id="WP_345722605.1">
    <property type="nucleotide sequence ID" value="NZ_BAABRU010000009.1"/>
</dbReference>
<dbReference type="PANTHER" id="PTHR30290:SF9">
    <property type="entry name" value="OLIGOPEPTIDE-BINDING PROTEIN APPA"/>
    <property type="match status" value="1"/>
</dbReference>
<organism evidence="8 9">
    <name type="scientific">Herpetosiphon gulosus</name>
    <dbReference type="NCBI Taxonomy" id="1973496"/>
    <lineage>
        <taxon>Bacteria</taxon>
        <taxon>Bacillati</taxon>
        <taxon>Chloroflexota</taxon>
        <taxon>Chloroflexia</taxon>
        <taxon>Herpetosiphonales</taxon>
        <taxon>Herpetosiphonaceae</taxon>
        <taxon>Herpetosiphon</taxon>
    </lineage>
</organism>
<dbReference type="PROSITE" id="PS01040">
    <property type="entry name" value="SBP_BACTERIAL_5"/>
    <property type="match status" value="1"/>
</dbReference>
<evidence type="ECO:0000256" key="4">
    <source>
        <dbReference type="ARBA" id="ARBA00022729"/>
    </source>
</evidence>
<feature type="domain" description="Solute-binding protein family 5" evidence="7">
    <location>
        <begin position="124"/>
        <end position="516"/>
    </location>
</feature>